<keyword evidence="5" id="KW-0378">Hydrolase</keyword>
<accession>A0A5R9BD66</accession>
<dbReference type="AlphaFoldDB" id="A0A5R9BD66"/>
<evidence type="ECO:0000313" key="6">
    <source>
        <dbReference type="Proteomes" id="UP000310458"/>
    </source>
</evidence>
<dbReference type="InterPro" id="IPR000873">
    <property type="entry name" value="AMP-dep_synth/lig_dom"/>
</dbReference>
<dbReference type="SUPFAM" id="SSF56801">
    <property type="entry name" value="Acetyl-CoA synthetase-like"/>
    <property type="match status" value="1"/>
</dbReference>
<evidence type="ECO:0000259" key="4">
    <source>
        <dbReference type="Pfam" id="PF00561"/>
    </source>
</evidence>
<dbReference type="InterPro" id="IPR045851">
    <property type="entry name" value="AMP-bd_C_sf"/>
</dbReference>
<protein>
    <submittedName>
        <fullName evidence="5">Alpha/beta fold hydrolase</fullName>
    </submittedName>
</protein>
<comment type="similarity">
    <text evidence="1">Belongs to the ATP-dependent AMP-binding enzyme family.</text>
</comment>
<dbReference type="Gene3D" id="3.30.300.30">
    <property type="match status" value="1"/>
</dbReference>
<dbReference type="Proteomes" id="UP000310458">
    <property type="component" value="Unassembled WGS sequence"/>
</dbReference>
<dbReference type="PANTHER" id="PTHR43201">
    <property type="entry name" value="ACYL-COA SYNTHETASE"/>
    <property type="match status" value="1"/>
</dbReference>
<dbReference type="GO" id="GO:0006631">
    <property type="term" value="P:fatty acid metabolic process"/>
    <property type="evidence" value="ECO:0007669"/>
    <property type="project" value="TreeGrafter"/>
</dbReference>
<dbReference type="EMBL" id="VAVZ01000015">
    <property type="protein sequence ID" value="TLP98004.1"/>
    <property type="molecule type" value="Genomic_DNA"/>
</dbReference>
<comment type="caution">
    <text evidence="5">The sequence shown here is derived from an EMBL/GenBank/DDBJ whole genome shotgun (WGS) entry which is preliminary data.</text>
</comment>
<dbReference type="Pfam" id="PF00501">
    <property type="entry name" value="AMP-binding"/>
    <property type="match status" value="1"/>
</dbReference>
<dbReference type="InterPro" id="IPR000073">
    <property type="entry name" value="AB_hydrolase_1"/>
</dbReference>
<feature type="domain" description="AMP-dependent synthetase/ligase" evidence="3">
    <location>
        <begin position="361"/>
        <end position="735"/>
    </location>
</feature>
<dbReference type="Gene3D" id="3.40.50.12780">
    <property type="entry name" value="N-terminal domain of ligase-like"/>
    <property type="match status" value="1"/>
</dbReference>
<dbReference type="GO" id="GO:0031956">
    <property type="term" value="F:medium-chain fatty acid-CoA ligase activity"/>
    <property type="evidence" value="ECO:0007669"/>
    <property type="project" value="TreeGrafter"/>
</dbReference>
<evidence type="ECO:0000256" key="2">
    <source>
        <dbReference type="ARBA" id="ARBA00022598"/>
    </source>
</evidence>
<dbReference type="GO" id="GO:0016787">
    <property type="term" value="F:hydrolase activity"/>
    <property type="evidence" value="ECO:0007669"/>
    <property type="project" value="UniProtKB-KW"/>
</dbReference>
<dbReference type="PANTHER" id="PTHR43201:SF5">
    <property type="entry name" value="MEDIUM-CHAIN ACYL-COA LIGASE ACSF2, MITOCHONDRIAL"/>
    <property type="match status" value="1"/>
</dbReference>
<dbReference type="PROSITE" id="PS00455">
    <property type="entry name" value="AMP_BINDING"/>
    <property type="match status" value="1"/>
</dbReference>
<name>A0A5R9BD66_9MICC</name>
<reference evidence="5 6" key="1">
    <citation type="submission" date="2019-05" db="EMBL/GenBank/DDBJ databases">
        <title>Nesterenkonia sp. GY074 isolated from the Southern Atlantic Ocean.</title>
        <authorList>
            <person name="Zhang G."/>
        </authorList>
    </citation>
    <scope>NUCLEOTIDE SEQUENCE [LARGE SCALE GENOMIC DNA]</scope>
    <source>
        <strain evidence="5 6">GY074</strain>
    </source>
</reference>
<proteinExistence type="inferred from homology"/>
<dbReference type="InterPro" id="IPR020845">
    <property type="entry name" value="AMP-binding_CS"/>
</dbReference>
<dbReference type="Gene3D" id="3.40.50.1820">
    <property type="entry name" value="alpha/beta hydrolase"/>
    <property type="match status" value="1"/>
</dbReference>
<evidence type="ECO:0000259" key="3">
    <source>
        <dbReference type="Pfam" id="PF00501"/>
    </source>
</evidence>
<feature type="domain" description="AB hydrolase-1" evidence="4">
    <location>
        <begin position="52"/>
        <end position="309"/>
    </location>
</feature>
<evidence type="ECO:0000256" key="1">
    <source>
        <dbReference type="ARBA" id="ARBA00006432"/>
    </source>
</evidence>
<dbReference type="InterPro" id="IPR029058">
    <property type="entry name" value="AB_hydrolase_fold"/>
</dbReference>
<keyword evidence="2" id="KW-0436">Ligase</keyword>
<keyword evidence="6" id="KW-1185">Reference proteome</keyword>
<evidence type="ECO:0000313" key="5">
    <source>
        <dbReference type="EMBL" id="TLP98004.1"/>
    </source>
</evidence>
<dbReference type="OrthoDB" id="812569at2"/>
<dbReference type="Pfam" id="PF00561">
    <property type="entry name" value="Abhydrolase_1"/>
    <property type="match status" value="1"/>
</dbReference>
<dbReference type="SUPFAM" id="SSF53474">
    <property type="entry name" value="alpha/beta-Hydrolases"/>
    <property type="match status" value="1"/>
</dbReference>
<dbReference type="InterPro" id="IPR042099">
    <property type="entry name" value="ANL_N_sf"/>
</dbReference>
<organism evidence="5 6">
    <name type="scientific">Nesterenkonia salmonea</name>
    <dbReference type="NCBI Taxonomy" id="1804987"/>
    <lineage>
        <taxon>Bacteria</taxon>
        <taxon>Bacillati</taxon>
        <taxon>Actinomycetota</taxon>
        <taxon>Actinomycetes</taxon>
        <taxon>Micrococcales</taxon>
        <taxon>Micrococcaceae</taxon>
        <taxon>Nesterenkonia</taxon>
    </lineage>
</organism>
<sequence>MPAEVLTKTPLPGIQTQWSRLVTAESSDGPHAFHVLDTGPALQAQGITPTGTILAVHGNPTWSYLWRAVLEASVRVATPHNAWRVIAPDQLDMGFSDRLAHPEPPGPGAASYRRFGQRLDDLDGLAEALELDVDRPVVTLGHDWGGIISLAWATRHRNMVDAVVTLNTAVDHPSGDPVPAALQAAMAPGLLPSSTVLTNAFLRVTLGLADGGLAPEVAAAYRAPYVSRNGRGGIGGFVADIPASAHHASRAVLDESAAALREWDKPALLMWGPKDPVFRDQYLHDLLDRLPQADLHRFEGAGHLVAEDRDIAKVLFTWLSDTFTSAAATTAVSPPPADEISGLHDQLDQMALSWRRDSASVVQLADDQTTEVSWAELKSQVDSLASGFYELGMRHGDRVSLLVQPGNQLTAILYACLRLGAVAVVADAGLGLKGMTRAVRSAWPDWVIGEKTGLLVASTLGWPGKRISVNALSPRLVRLTGAQASVERLLRRGTSTTLETVPIPDPESAAAILFTSGSTGPAKGVVYTHRRLGALVALLRQTFAVSPGSSLIAGFAPFALLGPAIGATSVTPDMTVTKPATLTAEAVAEAAAAGDATMFFGSPAALSNVVATSGELSADQAEALQRIRLVLSAGAPVHPELLDKVQQLFPQAQLHTPYGMTEGLLQTDITRQQIHTAMETDQLGVCVGTAVEGVEFAVAPLNSLGRPAEALRDPDSAPGVLSEIVVSAAHLKAGYDRLWLTDRESRRDRHRGLLWHRTGDIGHFDPSGRLWVQGRLQHVMTTPAGPLGPGAVETRVDAIEEVARSAAVGVGPAGTQAVVVIIEPSPGKNLTVGSSPLALPELSRRVRDASVDAPVSAVLVVDSLPTDIRHNSKIDRTALASWANRILAGEKVPAP</sequence>
<gene>
    <name evidence="5" type="ORF">FEF26_06785</name>
</gene>